<name>A0A5J6DBU9_9CAUD</name>
<protein>
    <submittedName>
        <fullName evidence="1">Uncharacterized protein</fullName>
    </submittedName>
</protein>
<organism evidence="1 2">
    <name type="scientific">Erwinia phage pEp_SNUABM_01</name>
    <dbReference type="NCBI Taxonomy" id="2601643"/>
    <lineage>
        <taxon>Viruses</taxon>
        <taxon>Duplodnaviria</taxon>
        <taxon>Heunggongvirae</taxon>
        <taxon>Uroviricota</taxon>
        <taxon>Caudoviricetes</taxon>
        <taxon>Vequintavirinae</taxon>
        <taxon>Henunavirus</taxon>
        <taxon>Henunavirus SNUABM01</taxon>
    </lineage>
</organism>
<sequence length="71" mass="8322">MNRLEQLHKAYEAQQPNKGGWVFTKDALPPRDQVIEAWIKCGGLDIVGQRMTCRYMEDHELKEIHAWKLAK</sequence>
<dbReference type="EMBL" id="MN184887">
    <property type="protein sequence ID" value="QEQ95035.1"/>
    <property type="molecule type" value="Genomic_DNA"/>
</dbReference>
<proteinExistence type="predicted"/>
<dbReference type="Proteomes" id="UP000326545">
    <property type="component" value="Segment"/>
</dbReference>
<evidence type="ECO:0000313" key="2">
    <source>
        <dbReference type="Proteomes" id="UP000326545"/>
    </source>
</evidence>
<keyword evidence="2" id="KW-1185">Reference proteome</keyword>
<reference evidence="1 2" key="1">
    <citation type="submission" date="2019-07" db="EMBL/GenBank/DDBJ databases">
        <title>Complete genome sequence of bacteriophages infecting Erwinia pyrifoliae.</title>
        <authorList>
            <person name="Kim S.G."/>
            <person name="Park S.C."/>
        </authorList>
    </citation>
    <scope>NUCLEOTIDE SEQUENCE [LARGE SCALE GENOMIC DNA]</scope>
</reference>
<gene>
    <name evidence="1" type="ORF">pEpSNUABM01_209</name>
</gene>
<evidence type="ECO:0000313" key="1">
    <source>
        <dbReference type="EMBL" id="QEQ95035.1"/>
    </source>
</evidence>
<accession>A0A5J6DBU9</accession>